<evidence type="ECO:0000256" key="2">
    <source>
        <dbReference type="ARBA" id="ARBA00022448"/>
    </source>
</evidence>
<name>A0A914VAK6_9BILA</name>
<comment type="similarity">
    <text evidence="7 9">Belongs to the MPDU1 (TC 2.A.43.3) family.</text>
</comment>
<feature type="transmembrane region" description="Helical" evidence="10">
    <location>
        <begin position="213"/>
        <end position="234"/>
    </location>
</feature>
<dbReference type="AlphaFoldDB" id="A0A914VAK6"/>
<feature type="transmembrane region" description="Helical" evidence="10">
    <location>
        <begin position="40"/>
        <end position="58"/>
    </location>
</feature>
<evidence type="ECO:0000256" key="5">
    <source>
        <dbReference type="ARBA" id="ARBA00022989"/>
    </source>
</evidence>
<dbReference type="PANTHER" id="PTHR12226">
    <property type="entry name" value="MANNOSE-P-DOLICHOL UTILIZATION DEFECT 1 LEC35 -RELATED"/>
    <property type="match status" value="1"/>
</dbReference>
<evidence type="ECO:0000256" key="9">
    <source>
        <dbReference type="PIRNR" id="PIRNR023381"/>
    </source>
</evidence>
<dbReference type="WBParaSite" id="PSAMB.scaffold1731size28313.g14651.t1">
    <property type="protein sequence ID" value="PSAMB.scaffold1731size28313.g14651.t1"/>
    <property type="gene ID" value="PSAMB.scaffold1731size28313.g14651"/>
</dbReference>
<dbReference type="Proteomes" id="UP000887566">
    <property type="component" value="Unplaced"/>
</dbReference>
<evidence type="ECO:0000256" key="7">
    <source>
        <dbReference type="ARBA" id="ARBA00038475"/>
    </source>
</evidence>
<evidence type="ECO:0000313" key="11">
    <source>
        <dbReference type="Proteomes" id="UP000887566"/>
    </source>
</evidence>
<proteinExistence type="inferred from homology"/>
<dbReference type="GO" id="GO:0009312">
    <property type="term" value="P:oligosaccharide biosynthetic process"/>
    <property type="evidence" value="ECO:0007669"/>
    <property type="project" value="TreeGrafter"/>
</dbReference>
<keyword evidence="2" id="KW-0813">Transport</keyword>
<evidence type="ECO:0000256" key="8">
    <source>
        <dbReference type="ARBA" id="ARBA00067517"/>
    </source>
</evidence>
<accession>A0A914VAK6</accession>
<organism evidence="11 12">
    <name type="scientific">Plectus sambesii</name>
    <dbReference type="NCBI Taxonomy" id="2011161"/>
    <lineage>
        <taxon>Eukaryota</taxon>
        <taxon>Metazoa</taxon>
        <taxon>Ecdysozoa</taxon>
        <taxon>Nematoda</taxon>
        <taxon>Chromadorea</taxon>
        <taxon>Plectida</taxon>
        <taxon>Plectina</taxon>
        <taxon>Plectoidea</taxon>
        <taxon>Plectidae</taxon>
        <taxon>Plectus</taxon>
    </lineage>
</organism>
<feature type="transmembrane region" description="Helical" evidence="10">
    <location>
        <begin position="128"/>
        <end position="144"/>
    </location>
</feature>
<dbReference type="InterPro" id="IPR016817">
    <property type="entry name" value="MannP-dilichol_defect-1"/>
</dbReference>
<dbReference type="InterPro" id="IPR006603">
    <property type="entry name" value="PQ-loop_rpt"/>
</dbReference>
<dbReference type="Gene3D" id="1.20.1280.290">
    <property type="match status" value="2"/>
</dbReference>
<keyword evidence="5 9" id="KW-1133">Transmembrane helix</keyword>
<feature type="transmembrane region" description="Helical" evidence="10">
    <location>
        <begin position="105"/>
        <end position="121"/>
    </location>
</feature>
<keyword evidence="4" id="KW-0677">Repeat</keyword>
<evidence type="ECO:0000256" key="4">
    <source>
        <dbReference type="ARBA" id="ARBA00022737"/>
    </source>
</evidence>
<evidence type="ECO:0000256" key="3">
    <source>
        <dbReference type="ARBA" id="ARBA00022692"/>
    </source>
</evidence>
<dbReference type="Pfam" id="PF04193">
    <property type="entry name" value="PQ-loop"/>
    <property type="match status" value="2"/>
</dbReference>
<reference evidence="12" key="1">
    <citation type="submission" date="2022-11" db="UniProtKB">
        <authorList>
            <consortium name="WormBaseParasite"/>
        </authorList>
    </citation>
    <scope>IDENTIFICATION</scope>
</reference>
<keyword evidence="3 9" id="KW-0812">Transmembrane</keyword>
<keyword evidence="6 9" id="KW-0472">Membrane</keyword>
<keyword evidence="11" id="KW-1185">Reference proteome</keyword>
<dbReference type="PIRSF" id="PIRSF023381">
    <property type="entry name" value="MannP-dilichol_defect-1p"/>
    <property type="match status" value="1"/>
</dbReference>
<dbReference type="GO" id="GO:0016020">
    <property type="term" value="C:membrane"/>
    <property type="evidence" value="ECO:0007669"/>
    <property type="project" value="UniProtKB-SubCell"/>
</dbReference>
<dbReference type="FunFam" id="1.20.1280.290:FF:000006">
    <property type="entry name" value="mannose-P-dolichol utilization defect 1 protein"/>
    <property type="match status" value="1"/>
</dbReference>
<feature type="transmembrane region" description="Helical" evidence="10">
    <location>
        <begin position="70"/>
        <end position="93"/>
    </location>
</feature>
<evidence type="ECO:0000256" key="1">
    <source>
        <dbReference type="ARBA" id="ARBA00004141"/>
    </source>
</evidence>
<evidence type="ECO:0000256" key="10">
    <source>
        <dbReference type="SAM" id="Phobius"/>
    </source>
</evidence>
<evidence type="ECO:0000256" key="6">
    <source>
        <dbReference type="ARBA" id="ARBA00023136"/>
    </source>
</evidence>
<dbReference type="PANTHER" id="PTHR12226:SF2">
    <property type="entry name" value="MANNOSE-P-DOLICHOL UTILIZATION DEFECT 1 PROTEIN"/>
    <property type="match status" value="1"/>
</dbReference>
<evidence type="ECO:0000313" key="12">
    <source>
        <dbReference type="WBParaSite" id="PSAMB.scaffold1731size28313.g14651.t1"/>
    </source>
</evidence>
<dbReference type="SMART" id="SM00679">
    <property type="entry name" value="CTNS"/>
    <property type="match status" value="2"/>
</dbReference>
<comment type="subcellular location">
    <subcellularLocation>
        <location evidence="1 9">Membrane</location>
        <topology evidence="1 9">Multi-pass membrane protein</topology>
    </subcellularLocation>
</comment>
<protein>
    <recommendedName>
        <fullName evidence="8 9">Mannose-P-dolichol utilization defect 1 protein homolog</fullName>
    </recommendedName>
</protein>
<sequence>MSGEIQKLLHKGLVFLFPKNCFEEIVLNFHIFHDECMRLVLSRFLGLGITVGALLIFVPQIIKIWRAKSGAGISLTAQLLSLVAATGTAGYSYASKFVFSQWGDALFISIQTAIIIMQILIYSGRAPMAAAFLAVCWAVTMGIVTGYVPFWFLTTLQASTIPITFIARLLQATENYRNKSTGQLSAVSVLLQFLGSMARIFTSMQETGDKLIIASYGVASVMNGIIFAQLLMYWSRQPAKKKTQ</sequence>